<dbReference type="PANTHER" id="PTHR33337">
    <property type="entry name" value="GFA DOMAIN-CONTAINING PROTEIN"/>
    <property type="match status" value="1"/>
</dbReference>
<dbReference type="SUPFAM" id="SSF55073">
    <property type="entry name" value="Nucleotide cyclase"/>
    <property type="match status" value="1"/>
</dbReference>
<dbReference type="InterPro" id="IPR001054">
    <property type="entry name" value="A/G_cyclase"/>
</dbReference>
<dbReference type="InterPro" id="IPR029787">
    <property type="entry name" value="Nucleotide_cyclase"/>
</dbReference>
<dbReference type="Gene3D" id="3.90.1590.10">
    <property type="entry name" value="glutathione-dependent formaldehyde- activating enzyme (gfa)"/>
    <property type="match status" value="1"/>
</dbReference>
<keyword evidence="2" id="KW-0479">Metal-binding</keyword>
<feature type="domain" description="CENP-V/GFA" evidence="7">
    <location>
        <begin position="233"/>
        <end position="332"/>
    </location>
</feature>
<dbReference type="Pfam" id="PF04828">
    <property type="entry name" value="GFA"/>
    <property type="match status" value="1"/>
</dbReference>
<organism evidence="8 9">
    <name type="scientific">Ruegeria marisrubri</name>
    <dbReference type="NCBI Taxonomy" id="1685379"/>
    <lineage>
        <taxon>Bacteria</taxon>
        <taxon>Pseudomonadati</taxon>
        <taxon>Pseudomonadota</taxon>
        <taxon>Alphaproteobacteria</taxon>
        <taxon>Rhodobacterales</taxon>
        <taxon>Roseobacteraceae</taxon>
        <taxon>Ruegeria</taxon>
    </lineage>
</organism>
<feature type="region of interest" description="Disordered" evidence="5">
    <location>
        <begin position="359"/>
        <end position="395"/>
    </location>
</feature>
<accession>A0A0X3TYP7</accession>
<proteinExistence type="inferred from homology"/>
<comment type="similarity">
    <text evidence="1">Belongs to the Gfa family.</text>
</comment>
<evidence type="ECO:0000313" key="9">
    <source>
        <dbReference type="Proteomes" id="UP000053791"/>
    </source>
</evidence>
<dbReference type="STRING" id="1685379.AVO45_07360"/>
<dbReference type="Gene3D" id="3.30.70.1230">
    <property type="entry name" value="Nucleotide cyclase"/>
    <property type="match status" value="1"/>
</dbReference>
<dbReference type="Proteomes" id="UP000053791">
    <property type="component" value="Unassembled WGS sequence"/>
</dbReference>
<evidence type="ECO:0000313" key="8">
    <source>
        <dbReference type="EMBL" id="KUJ80838.1"/>
    </source>
</evidence>
<protein>
    <recommendedName>
        <fullName evidence="10">Guanylate cyclase domain-containing protein</fullName>
    </recommendedName>
</protein>
<dbReference type="GO" id="GO:0046872">
    <property type="term" value="F:metal ion binding"/>
    <property type="evidence" value="ECO:0007669"/>
    <property type="project" value="UniProtKB-KW"/>
</dbReference>
<evidence type="ECO:0000256" key="1">
    <source>
        <dbReference type="ARBA" id="ARBA00005495"/>
    </source>
</evidence>
<evidence type="ECO:0000256" key="4">
    <source>
        <dbReference type="ARBA" id="ARBA00023239"/>
    </source>
</evidence>
<evidence type="ECO:0000256" key="5">
    <source>
        <dbReference type="SAM" id="MobiDB-lite"/>
    </source>
</evidence>
<feature type="domain" description="Guanylate cyclase" evidence="6">
    <location>
        <begin position="46"/>
        <end position="161"/>
    </location>
</feature>
<dbReference type="GO" id="GO:0009190">
    <property type="term" value="P:cyclic nucleotide biosynthetic process"/>
    <property type="evidence" value="ECO:0007669"/>
    <property type="project" value="InterPro"/>
</dbReference>
<evidence type="ECO:0000256" key="3">
    <source>
        <dbReference type="ARBA" id="ARBA00022833"/>
    </source>
</evidence>
<dbReference type="CDD" id="cd07302">
    <property type="entry name" value="CHD"/>
    <property type="match status" value="1"/>
</dbReference>
<dbReference type="Pfam" id="PF00211">
    <property type="entry name" value="Guanylate_cyc"/>
    <property type="match status" value="1"/>
</dbReference>
<evidence type="ECO:0000256" key="2">
    <source>
        <dbReference type="ARBA" id="ARBA00022723"/>
    </source>
</evidence>
<gene>
    <name evidence="8" type="ORF">AVO45_07360</name>
</gene>
<dbReference type="InterPro" id="IPR006913">
    <property type="entry name" value="CENP-V/GFA"/>
</dbReference>
<keyword evidence="9" id="KW-1185">Reference proteome</keyword>
<dbReference type="EMBL" id="LQBQ01000012">
    <property type="protein sequence ID" value="KUJ80838.1"/>
    <property type="molecule type" value="Genomic_DNA"/>
</dbReference>
<keyword evidence="3" id="KW-0862">Zinc</keyword>
<dbReference type="AlphaFoldDB" id="A0A0X3TYP7"/>
<feature type="compositionally biased region" description="Basic and acidic residues" evidence="5">
    <location>
        <begin position="382"/>
        <end position="395"/>
    </location>
</feature>
<name>A0A0X3TYP7_9RHOB</name>
<dbReference type="PROSITE" id="PS51891">
    <property type="entry name" value="CENP_V_GFA"/>
    <property type="match status" value="1"/>
</dbReference>
<evidence type="ECO:0000259" key="7">
    <source>
        <dbReference type="PROSITE" id="PS51891"/>
    </source>
</evidence>
<reference evidence="9" key="1">
    <citation type="submission" date="2015-12" db="EMBL/GenBank/DDBJ databases">
        <authorList>
            <person name="Zhang G."/>
            <person name="Stingl U."/>
        </authorList>
    </citation>
    <scope>NUCLEOTIDE SEQUENCE [LARGE SCALE GENOMIC DNA]</scope>
    <source>
        <strain evidence="9">ZGT118</strain>
    </source>
</reference>
<comment type="caution">
    <text evidence="8">The sequence shown here is derived from an EMBL/GenBank/DDBJ whole genome shotgun (WGS) entry which is preliminary data.</text>
</comment>
<dbReference type="SUPFAM" id="SSF51316">
    <property type="entry name" value="Mss4-like"/>
    <property type="match status" value="1"/>
</dbReference>
<evidence type="ECO:0008006" key="10">
    <source>
        <dbReference type="Google" id="ProtNLM"/>
    </source>
</evidence>
<sequence length="395" mass="43153">MWRGLCAPVAFLDGVAVAQSVSKLYFEMRSEYDFAMPQPMVRKLAAIVSVDVVGYSRLMEQDEAGTLARLTGCMDSLVARRITARKGRVVKLMGDGLLAEFPSVVDAVACALEIQEAMAEREADIEPDRRIVFRIGVNVGDIVFMGDDIFGDGVNQAARLQEIADPGGVCVSGAVYEQVKGKVGQEFADLGHRKLKNVAEPVRVYGSAVKQAEKKETPIGWPFLTAAHSEPVAAGGCLCGNVRYKVWSRPVTVGFCHCRHCQLALGAPLNAWAIFEKQNVTFEGENPGLYASSELSVRAFCANCGTSLFTDIKDLGYYSIRVATLDNPADFPPELHYGVESQIPWVDIHDDLPRIKTEDDAQMSSRWVAVGQPKSGPTPPKAAERAVQRKARERD</sequence>
<dbReference type="GO" id="GO:0004016">
    <property type="term" value="F:adenylate cyclase activity"/>
    <property type="evidence" value="ECO:0007669"/>
    <property type="project" value="UniProtKB-ARBA"/>
</dbReference>
<keyword evidence="4" id="KW-0456">Lyase</keyword>
<dbReference type="GO" id="GO:0016846">
    <property type="term" value="F:carbon-sulfur lyase activity"/>
    <property type="evidence" value="ECO:0007669"/>
    <property type="project" value="InterPro"/>
</dbReference>
<dbReference type="PROSITE" id="PS50125">
    <property type="entry name" value="GUANYLATE_CYCLASE_2"/>
    <property type="match status" value="1"/>
</dbReference>
<dbReference type="GO" id="GO:0035556">
    <property type="term" value="P:intracellular signal transduction"/>
    <property type="evidence" value="ECO:0007669"/>
    <property type="project" value="InterPro"/>
</dbReference>
<dbReference type="PANTHER" id="PTHR33337:SF40">
    <property type="entry name" value="CENP-V_GFA DOMAIN-CONTAINING PROTEIN-RELATED"/>
    <property type="match status" value="1"/>
</dbReference>
<dbReference type="InterPro" id="IPR011057">
    <property type="entry name" value="Mss4-like_sf"/>
</dbReference>
<evidence type="ECO:0000259" key="6">
    <source>
        <dbReference type="PROSITE" id="PS50125"/>
    </source>
</evidence>